<dbReference type="EMBL" id="JAAWVT010000006">
    <property type="protein sequence ID" value="NKG21652.1"/>
    <property type="molecule type" value="Genomic_DNA"/>
</dbReference>
<dbReference type="InterPro" id="IPR036390">
    <property type="entry name" value="WH_DNA-bd_sf"/>
</dbReference>
<comment type="caution">
    <text evidence="2">The sequence shown here is derived from an EMBL/GenBank/DDBJ whole genome shotgun (WGS) entry which is preliminary data.</text>
</comment>
<dbReference type="PANTHER" id="PTHR37318">
    <property type="entry name" value="BSL7504 PROTEIN"/>
    <property type="match status" value="1"/>
</dbReference>
<dbReference type="InterPro" id="IPR027395">
    <property type="entry name" value="WH_DNA-bd_dom"/>
</dbReference>
<dbReference type="Proteomes" id="UP000746595">
    <property type="component" value="Unassembled WGS sequence"/>
</dbReference>
<sequence>MSTPSNAPKFDDLIHAPARLRICASLAPVQWAEFAQLRAALAVADSVLSKHMKQLADAGYVEIERFSKAGRSHVRASLTLAGRSAYVGHVAALRDMLENQG</sequence>
<dbReference type="Pfam" id="PF13601">
    <property type="entry name" value="HTH_34"/>
    <property type="match status" value="1"/>
</dbReference>
<accession>A0ABX1G5W2</accession>
<organism evidence="2 3">
    <name type="scientific">Paeniglutamicibacter terrestris</name>
    <dbReference type="NCBI Taxonomy" id="2723403"/>
    <lineage>
        <taxon>Bacteria</taxon>
        <taxon>Bacillati</taxon>
        <taxon>Actinomycetota</taxon>
        <taxon>Actinomycetes</taxon>
        <taxon>Micrococcales</taxon>
        <taxon>Micrococcaceae</taxon>
        <taxon>Paeniglutamicibacter</taxon>
    </lineage>
</organism>
<reference evidence="2 3" key="1">
    <citation type="submission" date="2020-04" db="EMBL/GenBank/DDBJ databases">
        <title>Paeniglutamicibacter sp. ANT13_2, a novel actinomycete isolated from sediment in Antarctica.</title>
        <authorList>
            <person name="Sakdapetsiri C."/>
            <person name="Pinyakong O."/>
        </authorList>
    </citation>
    <scope>NUCLEOTIDE SEQUENCE [LARGE SCALE GENOMIC DNA]</scope>
    <source>
        <strain evidence="2 3">ANT13_2</strain>
    </source>
</reference>
<dbReference type="RefSeq" id="WP_168152490.1">
    <property type="nucleotide sequence ID" value="NZ_JAAWVT010000006.1"/>
</dbReference>
<dbReference type="PANTHER" id="PTHR37318:SF1">
    <property type="entry name" value="BSL7504 PROTEIN"/>
    <property type="match status" value="1"/>
</dbReference>
<keyword evidence="3" id="KW-1185">Reference proteome</keyword>
<dbReference type="Gene3D" id="1.10.10.10">
    <property type="entry name" value="Winged helix-like DNA-binding domain superfamily/Winged helix DNA-binding domain"/>
    <property type="match status" value="1"/>
</dbReference>
<evidence type="ECO:0000259" key="1">
    <source>
        <dbReference type="Pfam" id="PF13601"/>
    </source>
</evidence>
<proteinExistence type="predicted"/>
<protein>
    <submittedName>
        <fullName evidence="2">Helix-turn-helix domain-containing protein</fullName>
    </submittedName>
</protein>
<gene>
    <name evidence="2" type="ORF">HED64_13175</name>
</gene>
<dbReference type="InterPro" id="IPR036388">
    <property type="entry name" value="WH-like_DNA-bd_sf"/>
</dbReference>
<evidence type="ECO:0000313" key="2">
    <source>
        <dbReference type="EMBL" id="NKG21652.1"/>
    </source>
</evidence>
<evidence type="ECO:0000313" key="3">
    <source>
        <dbReference type="Proteomes" id="UP000746595"/>
    </source>
</evidence>
<feature type="domain" description="Winged helix DNA-binding" evidence="1">
    <location>
        <begin position="19"/>
        <end position="96"/>
    </location>
</feature>
<name>A0ABX1G5W2_9MICC</name>
<dbReference type="SUPFAM" id="SSF46785">
    <property type="entry name" value="Winged helix' DNA-binding domain"/>
    <property type="match status" value="1"/>
</dbReference>